<keyword evidence="1" id="KW-0472">Membrane</keyword>
<dbReference type="RefSeq" id="WP_405338612.1">
    <property type="nucleotide sequence ID" value="NZ_JBANFI010000003.1"/>
</dbReference>
<accession>A0ABW8PWL3</accession>
<comment type="caution">
    <text evidence="2">The sequence shown here is derived from an EMBL/GenBank/DDBJ whole genome shotgun (WGS) entry which is preliminary data.</text>
</comment>
<gene>
    <name evidence="2" type="ORF">V6U78_06455</name>
</gene>
<keyword evidence="1" id="KW-0812">Transmembrane</keyword>
<protein>
    <submittedName>
        <fullName evidence="2">PepSY-associated TM helix domain-containing protein</fullName>
    </submittedName>
</protein>
<dbReference type="Proteomes" id="UP001621714">
    <property type="component" value="Unassembled WGS sequence"/>
</dbReference>
<keyword evidence="3" id="KW-1185">Reference proteome</keyword>
<proteinExistence type="predicted"/>
<dbReference type="EMBL" id="JBANFI010000003">
    <property type="protein sequence ID" value="MFK7160675.1"/>
    <property type="molecule type" value="Genomic_DNA"/>
</dbReference>
<dbReference type="PANTHER" id="PTHR40115:SF1">
    <property type="entry name" value="INNER MEMBRANE PROTEIN WITH PEPSY TM HELIX"/>
    <property type="match status" value="1"/>
</dbReference>
<evidence type="ECO:0000313" key="3">
    <source>
        <dbReference type="Proteomes" id="UP001621714"/>
    </source>
</evidence>
<evidence type="ECO:0000256" key="1">
    <source>
        <dbReference type="SAM" id="Phobius"/>
    </source>
</evidence>
<feature type="transmembrane region" description="Helical" evidence="1">
    <location>
        <begin position="185"/>
        <end position="202"/>
    </location>
</feature>
<evidence type="ECO:0000313" key="2">
    <source>
        <dbReference type="EMBL" id="MFK7160675.1"/>
    </source>
</evidence>
<name>A0ABW8PWL3_9GAMM</name>
<feature type="transmembrane region" description="Helical" evidence="1">
    <location>
        <begin position="151"/>
        <end position="173"/>
    </location>
</feature>
<organism evidence="2 3">
    <name type="scientific">Marinospirillum alkalitolerans</name>
    <dbReference type="NCBI Taxonomy" id="3123374"/>
    <lineage>
        <taxon>Bacteria</taxon>
        <taxon>Pseudomonadati</taxon>
        <taxon>Pseudomonadota</taxon>
        <taxon>Gammaproteobacteria</taxon>
        <taxon>Oceanospirillales</taxon>
        <taxon>Oceanospirillaceae</taxon>
        <taxon>Marinospirillum</taxon>
    </lineage>
</organism>
<dbReference type="InterPro" id="IPR032307">
    <property type="entry name" value="PepSY_TM-like_2"/>
</dbReference>
<feature type="transmembrane region" description="Helical" evidence="1">
    <location>
        <begin position="21"/>
        <end position="38"/>
    </location>
</feature>
<sequence length="204" mass="23878">MARLNLSKSQRWVRPLHTYSSMLMLFILLFFTITGITLNNRHWLPQPAPPQEMELPLPEIWHNQLTLQADKTRLSADLWRWLRQQEGLPDGEVSVDWPADEPLLSLDIKRPGGYTLVEVDLEEAQIWYEHHRLGWWAVLNDLHMGRNSGQLWSWFIDLSALVMLLFTLTGLWLILFNPKRRRPSLVLSGLGTLVMVGLYVWFLV</sequence>
<reference evidence="2 3" key="1">
    <citation type="submission" date="2024-02" db="EMBL/GenBank/DDBJ databases">
        <title>Marinospirillum sp. MEB 164 isolated from Lonar lake sediment.</title>
        <authorList>
            <person name="Joshi A."/>
            <person name="Thite S."/>
        </authorList>
    </citation>
    <scope>NUCLEOTIDE SEQUENCE [LARGE SCALE GENOMIC DNA]</scope>
    <source>
        <strain evidence="2 3">MEB164</strain>
    </source>
</reference>
<dbReference type="Pfam" id="PF16357">
    <property type="entry name" value="PepSY_TM_like_2"/>
    <property type="match status" value="1"/>
</dbReference>
<keyword evidence="1" id="KW-1133">Transmembrane helix</keyword>
<dbReference type="PANTHER" id="PTHR40115">
    <property type="entry name" value="INNER MEMBRANE PROTEIN WITH PEPSY TM HELIX"/>
    <property type="match status" value="1"/>
</dbReference>